<evidence type="ECO:0000313" key="2">
    <source>
        <dbReference type="Proteomes" id="UP000053480"/>
    </source>
</evidence>
<name>A0ACC6TMX3_9CREN</name>
<sequence>MSIISAKGGVGKSTISLLLGKALAELGDDVLITDRDPLAYVSNVFGVKGQGTIQSVV</sequence>
<reference evidence="1" key="1">
    <citation type="submission" date="2024-07" db="EMBL/GenBank/DDBJ databases">
        <title>Metagenome and Metagenome-Assembled Genomes of Archaea from a hot spring from the geothermal field of Los Azufres, Mexico.</title>
        <authorList>
            <person name="Marin-Paredes R."/>
            <person name="Martinez-Romero E."/>
            <person name="Servin-Garciduenas L.E."/>
        </authorList>
    </citation>
    <scope>NUCLEOTIDE SEQUENCE</scope>
    <source>
        <strain evidence="1">AZ1-454</strain>
    </source>
</reference>
<organism evidence="1 2">
    <name type="scientific">Candidatus Aramenus sulfurataquae</name>
    <dbReference type="NCBI Taxonomy" id="1326980"/>
    <lineage>
        <taxon>Archaea</taxon>
        <taxon>Thermoproteota</taxon>
        <taxon>Thermoprotei</taxon>
        <taxon>Sulfolobales</taxon>
        <taxon>Sulfolobaceae</taxon>
        <taxon>Candidatus Aramenus</taxon>
    </lineage>
</organism>
<evidence type="ECO:0000313" key="1">
    <source>
        <dbReference type="EMBL" id="MEW9491219.1"/>
    </source>
</evidence>
<proteinExistence type="predicted"/>
<gene>
    <name evidence="1" type="ORF">TQ35_0003325</name>
</gene>
<accession>A0ACC6TMX3</accession>
<comment type="caution">
    <text evidence="1">The sequence shown here is derived from an EMBL/GenBank/DDBJ whole genome shotgun (WGS) entry which is preliminary data.</text>
</comment>
<protein>
    <submittedName>
        <fullName evidence="1">AAA family ATPase</fullName>
    </submittedName>
</protein>
<dbReference type="EMBL" id="JZWS03000003">
    <property type="protein sequence ID" value="MEW9491219.1"/>
    <property type="molecule type" value="Genomic_DNA"/>
</dbReference>
<dbReference type="Proteomes" id="UP000053480">
    <property type="component" value="Unassembled WGS sequence"/>
</dbReference>